<dbReference type="InterPro" id="IPR051010">
    <property type="entry name" value="BCAA_transport"/>
</dbReference>
<dbReference type="KEGG" id="aon:DEH84_02120"/>
<dbReference type="Proteomes" id="UP000244892">
    <property type="component" value="Chromosome"/>
</dbReference>
<gene>
    <name evidence="7" type="ORF">DEH84_02120</name>
</gene>
<proteinExistence type="inferred from homology"/>
<dbReference type="CDD" id="cd06336">
    <property type="entry name" value="PBP1_ABC_ligand_binding-like"/>
    <property type="match status" value="1"/>
</dbReference>
<dbReference type="AlphaFoldDB" id="A0A2U8FNC2"/>
<dbReference type="RefSeq" id="WP_109034321.1">
    <property type="nucleotide sequence ID" value="NZ_CP029210.1"/>
</dbReference>
<evidence type="ECO:0000313" key="7">
    <source>
        <dbReference type="EMBL" id="AWI52358.1"/>
    </source>
</evidence>
<keyword evidence="3 5" id="KW-0732">Signal</keyword>
<dbReference type="PANTHER" id="PTHR30483:SF6">
    <property type="entry name" value="PERIPLASMIC BINDING PROTEIN OF ABC TRANSPORTER FOR NATURAL AMINO ACIDS"/>
    <property type="match status" value="1"/>
</dbReference>
<evidence type="ECO:0000256" key="1">
    <source>
        <dbReference type="ARBA" id="ARBA00010062"/>
    </source>
</evidence>
<evidence type="ECO:0000259" key="6">
    <source>
        <dbReference type="Pfam" id="PF13458"/>
    </source>
</evidence>
<dbReference type="SUPFAM" id="SSF53822">
    <property type="entry name" value="Periplasmic binding protein-like I"/>
    <property type="match status" value="1"/>
</dbReference>
<dbReference type="PRINTS" id="PR00337">
    <property type="entry name" value="LEUILEVALBP"/>
</dbReference>
<dbReference type="PANTHER" id="PTHR30483">
    <property type="entry name" value="LEUCINE-SPECIFIC-BINDING PROTEIN"/>
    <property type="match status" value="1"/>
</dbReference>
<keyword evidence="4" id="KW-0029">Amino-acid transport</keyword>
<dbReference type="InterPro" id="IPR028082">
    <property type="entry name" value="Peripla_BP_I"/>
</dbReference>
<feature type="chain" id="PRO_5015900986" evidence="5">
    <location>
        <begin position="29"/>
        <end position="388"/>
    </location>
</feature>
<dbReference type="Gene3D" id="3.40.50.2300">
    <property type="match status" value="2"/>
</dbReference>
<dbReference type="InterPro" id="IPR028081">
    <property type="entry name" value="Leu-bd"/>
</dbReference>
<evidence type="ECO:0000313" key="8">
    <source>
        <dbReference type="Proteomes" id="UP000244892"/>
    </source>
</evidence>
<keyword evidence="8" id="KW-1185">Reference proteome</keyword>
<evidence type="ECO:0000256" key="4">
    <source>
        <dbReference type="ARBA" id="ARBA00022970"/>
    </source>
</evidence>
<sequence length="388" mass="41144">MPSRFFALKRLPLTVAVTLAFGSGAGWAQEVVKIGYTGPLSGGAALYGKNVLNGLNLAAKEINAKGFDVGGKKYKVEVVALDDKYAPAEAAINARRLKQQHGAPVVFVPHSGGAFALQAFNQQENFLLMAYTSVPTITEKGNKLTMRIPPSFLTYIEPFIRNQMKHGKKLGMAPADHDYAKAWVAAFEPAWTKAGGAVVATNPMSYNKSADFYTGVSRVLESKPDVMFIGGPSEPTGLVAKQARELGFKGPFVIMDQAKMDEMARVTGGLQMLEGSIGTLPLTADERPGAKAFVQAYRTAYGPDSNPSSESSLNYTALHLVVNAMRLAGSVSDPVAIRGKLDAAAKALPDAINPNDINGVDEKGGSDLNTVVGVVEGGKLKAVRLKSL</sequence>
<evidence type="ECO:0000256" key="5">
    <source>
        <dbReference type="SAM" id="SignalP"/>
    </source>
</evidence>
<accession>A0A2U8FNC2</accession>
<protein>
    <submittedName>
        <fullName evidence="7">Ethanolamine utilization protein EutJ</fullName>
    </submittedName>
</protein>
<name>A0A2U8FNC2_9BURK</name>
<evidence type="ECO:0000256" key="3">
    <source>
        <dbReference type="ARBA" id="ARBA00022729"/>
    </source>
</evidence>
<dbReference type="EMBL" id="CP029210">
    <property type="protein sequence ID" value="AWI52358.1"/>
    <property type="molecule type" value="Genomic_DNA"/>
</dbReference>
<organism evidence="7 8">
    <name type="scientific">Aquabacterium olei</name>
    <dbReference type="NCBI Taxonomy" id="1296669"/>
    <lineage>
        <taxon>Bacteria</taxon>
        <taxon>Pseudomonadati</taxon>
        <taxon>Pseudomonadota</taxon>
        <taxon>Betaproteobacteria</taxon>
        <taxon>Burkholderiales</taxon>
        <taxon>Aquabacterium</taxon>
    </lineage>
</organism>
<dbReference type="InterPro" id="IPR000709">
    <property type="entry name" value="Leu_Ile_Val-bd"/>
</dbReference>
<feature type="domain" description="Leucine-binding protein" evidence="6">
    <location>
        <begin position="32"/>
        <end position="365"/>
    </location>
</feature>
<comment type="similarity">
    <text evidence="1">Belongs to the leucine-binding protein family.</text>
</comment>
<dbReference type="GO" id="GO:0006865">
    <property type="term" value="P:amino acid transport"/>
    <property type="evidence" value="ECO:0007669"/>
    <property type="project" value="UniProtKB-KW"/>
</dbReference>
<evidence type="ECO:0000256" key="2">
    <source>
        <dbReference type="ARBA" id="ARBA00022448"/>
    </source>
</evidence>
<dbReference type="OrthoDB" id="5289062at2"/>
<reference evidence="7 8" key="1">
    <citation type="submission" date="2018-05" db="EMBL/GenBank/DDBJ databases">
        <title>complete genome sequence of Aquabacterium olei NBRC 110486.</title>
        <authorList>
            <person name="Tang B."/>
            <person name="Chang J."/>
            <person name="Zhang L."/>
            <person name="Yang H."/>
        </authorList>
    </citation>
    <scope>NUCLEOTIDE SEQUENCE [LARGE SCALE GENOMIC DNA]</scope>
    <source>
        <strain evidence="7 8">NBRC 110486</strain>
    </source>
</reference>
<feature type="signal peptide" evidence="5">
    <location>
        <begin position="1"/>
        <end position="28"/>
    </location>
</feature>
<keyword evidence="2" id="KW-0813">Transport</keyword>
<dbReference type="Pfam" id="PF13458">
    <property type="entry name" value="Peripla_BP_6"/>
    <property type="match status" value="1"/>
</dbReference>